<dbReference type="CDD" id="cd10169">
    <property type="entry name" value="ASKHA_NBD_actin-like"/>
    <property type="match status" value="1"/>
</dbReference>
<dbReference type="SUPFAM" id="SSF53067">
    <property type="entry name" value="Actin-like ATPase domain"/>
    <property type="match status" value="2"/>
</dbReference>
<name>A0ABP0LJG0_9DINO</name>
<dbReference type="EMBL" id="CAXAMN010012925">
    <property type="protein sequence ID" value="CAK9039367.1"/>
    <property type="molecule type" value="Genomic_DNA"/>
</dbReference>
<protein>
    <recommendedName>
        <fullName evidence="6">Actin</fullName>
    </recommendedName>
</protein>
<comment type="similarity">
    <text evidence="2">Belongs to the actin family.</text>
</comment>
<dbReference type="InterPro" id="IPR004000">
    <property type="entry name" value="Actin"/>
</dbReference>
<sequence length="229" mass="25798">MVVVVDLGTCVCHFCAVGEDDGEATEVLSCHTEPARELETWDAIEKTWHRIFYNELRLAPEQNPVLLTEPPLAPKAYREKMTQIMFETFNVPAMYMATGAVWSLYSSGRTTGLVLDSGHSATWAIPIYEGICVTYAIQKSELAGKALTKELIEMLQQEGYSFPSLDEREILQLVKEQLCDFPKFRAALLCCPRPSRARLHERGGFVSDARWHHTGVALFHARALHRATL</sequence>
<dbReference type="Proteomes" id="UP001642484">
    <property type="component" value="Unassembled WGS sequence"/>
</dbReference>
<gene>
    <name evidence="3" type="ORF">CCMP2556_LOCUS21373</name>
    <name evidence="4" type="ORF">CCMP2556_LOCUS21382</name>
</gene>
<reference evidence="3 5" key="1">
    <citation type="submission" date="2024-02" db="EMBL/GenBank/DDBJ databases">
        <authorList>
            <person name="Chen Y."/>
            <person name="Shah S."/>
            <person name="Dougan E. K."/>
            <person name="Thang M."/>
            <person name="Chan C."/>
        </authorList>
    </citation>
    <scope>NUCLEOTIDE SEQUENCE [LARGE SCALE GENOMIC DNA]</scope>
</reference>
<accession>A0ABP0LJG0</accession>
<evidence type="ECO:0008006" key="6">
    <source>
        <dbReference type="Google" id="ProtNLM"/>
    </source>
</evidence>
<evidence type="ECO:0000313" key="4">
    <source>
        <dbReference type="EMBL" id="CAK9039367.1"/>
    </source>
</evidence>
<dbReference type="SMART" id="SM00268">
    <property type="entry name" value="ACTIN"/>
    <property type="match status" value="1"/>
</dbReference>
<proteinExistence type="inferred from homology"/>
<comment type="caution">
    <text evidence="3">The sequence shown here is derived from an EMBL/GenBank/DDBJ whole genome shotgun (WGS) entry which is preliminary data.</text>
</comment>
<dbReference type="EMBL" id="CAXAMN010012914">
    <property type="protein sequence ID" value="CAK9039326.1"/>
    <property type="molecule type" value="Genomic_DNA"/>
</dbReference>
<dbReference type="Pfam" id="PF00022">
    <property type="entry name" value="Actin"/>
    <property type="match status" value="1"/>
</dbReference>
<dbReference type="PANTHER" id="PTHR11937">
    <property type="entry name" value="ACTIN"/>
    <property type="match status" value="1"/>
</dbReference>
<evidence type="ECO:0000313" key="5">
    <source>
        <dbReference type="Proteomes" id="UP001642484"/>
    </source>
</evidence>
<keyword evidence="5" id="KW-1185">Reference proteome</keyword>
<dbReference type="PRINTS" id="PR00190">
    <property type="entry name" value="ACTIN"/>
</dbReference>
<evidence type="ECO:0000313" key="3">
    <source>
        <dbReference type="EMBL" id="CAK9039326.1"/>
    </source>
</evidence>
<dbReference type="Gene3D" id="3.90.640.10">
    <property type="entry name" value="Actin, Chain A, domain 4"/>
    <property type="match status" value="1"/>
</dbReference>
<comment type="catalytic activity">
    <reaction evidence="1">
        <text>ATP + H2O = ADP + phosphate + H(+)</text>
        <dbReference type="Rhea" id="RHEA:13065"/>
        <dbReference type="ChEBI" id="CHEBI:15377"/>
        <dbReference type="ChEBI" id="CHEBI:15378"/>
        <dbReference type="ChEBI" id="CHEBI:30616"/>
        <dbReference type="ChEBI" id="CHEBI:43474"/>
        <dbReference type="ChEBI" id="CHEBI:456216"/>
    </reaction>
</comment>
<dbReference type="Gene3D" id="3.30.420.40">
    <property type="match status" value="1"/>
</dbReference>
<evidence type="ECO:0000256" key="2">
    <source>
        <dbReference type="RuleBase" id="RU000487"/>
    </source>
</evidence>
<evidence type="ECO:0000256" key="1">
    <source>
        <dbReference type="ARBA" id="ARBA00049360"/>
    </source>
</evidence>
<dbReference type="InterPro" id="IPR043129">
    <property type="entry name" value="ATPase_NBD"/>
</dbReference>
<organism evidence="3 5">
    <name type="scientific">Durusdinium trenchii</name>
    <dbReference type="NCBI Taxonomy" id="1381693"/>
    <lineage>
        <taxon>Eukaryota</taxon>
        <taxon>Sar</taxon>
        <taxon>Alveolata</taxon>
        <taxon>Dinophyceae</taxon>
        <taxon>Suessiales</taxon>
        <taxon>Symbiodiniaceae</taxon>
        <taxon>Durusdinium</taxon>
    </lineage>
</organism>